<reference evidence="4" key="1">
    <citation type="journal article" date="2019" name="bioRxiv">
        <title>Genomics, evolutionary history and diagnostics of the Alternaria alternata species group including apple and Asian pear pathotypes.</title>
        <authorList>
            <person name="Armitage A.D."/>
            <person name="Cockerton H.M."/>
            <person name="Sreenivasaprasad S."/>
            <person name="Woodhall J.W."/>
            <person name="Lane C.R."/>
            <person name="Harrison R.J."/>
            <person name="Clarkson J.P."/>
        </authorList>
    </citation>
    <scope>NUCLEOTIDE SEQUENCE [LARGE SCALE GENOMIC DNA]</scope>
    <source>
        <strain evidence="4">RGR 97.0016</strain>
    </source>
</reference>
<evidence type="ECO:0000256" key="2">
    <source>
        <dbReference type="SAM" id="Phobius"/>
    </source>
</evidence>
<feature type="region of interest" description="Disordered" evidence="1">
    <location>
        <begin position="34"/>
        <end position="86"/>
    </location>
</feature>
<keyword evidence="4" id="KW-1185">Reference proteome</keyword>
<feature type="transmembrane region" description="Helical" evidence="2">
    <location>
        <begin position="159"/>
        <end position="180"/>
    </location>
</feature>
<keyword evidence="2" id="KW-0472">Membrane</keyword>
<keyword evidence="2" id="KW-0812">Transmembrane</keyword>
<accession>A0A4Q4SIW0</accession>
<name>A0A4Q4SIW0_9PLEO</name>
<feature type="transmembrane region" description="Helical" evidence="2">
    <location>
        <begin position="646"/>
        <end position="668"/>
    </location>
</feature>
<protein>
    <submittedName>
        <fullName evidence="3">Uncharacterized protein</fullName>
    </submittedName>
</protein>
<feature type="transmembrane region" description="Helical" evidence="2">
    <location>
        <begin position="118"/>
        <end position="139"/>
    </location>
</feature>
<organism evidence="3 4">
    <name type="scientific">Alternaria arborescens</name>
    <dbReference type="NCBI Taxonomy" id="156630"/>
    <lineage>
        <taxon>Eukaryota</taxon>
        <taxon>Fungi</taxon>
        <taxon>Dikarya</taxon>
        <taxon>Ascomycota</taxon>
        <taxon>Pezizomycotina</taxon>
        <taxon>Dothideomycetes</taxon>
        <taxon>Pleosporomycetidae</taxon>
        <taxon>Pleosporales</taxon>
        <taxon>Pleosporineae</taxon>
        <taxon>Pleosporaceae</taxon>
        <taxon>Alternaria</taxon>
        <taxon>Alternaria sect. Alternaria</taxon>
    </lineage>
</organism>
<sequence length="749" mass="84803">MSHRVDGPEWRSFVFHEVPQLRSDFDPVIQPGQERAANRLLGRDGQEQNTDERTRASASQHQFHPNDSFVYSDDGQSRSLPPDETTNKHLAQVGAHSVPFSENAKEPVYWKGNTPWALTWEFLGIVISICFLILGAFVVHLKDQQESPWSIKVLQATRIAPTLWPIFFSGVLGNAIRALADWRVERGIDLLALEQLMGSLTLAGSVITVFKWSILRISSIVLLLLWAFNPLGSQSSFRGIYLRDREGSRPGNIAYYNYNLSSQVQLNSIFDTQTRVRPRLRALYSSALYDVASATQYVDKTNKTYQDIVITLGGESSAGVQAATDLWGNIRMPNLHTLPEFDANEPHRWVNVPWQDSVHNYSSLVGEHFAGLERNFTGNTTFNTTASYLTFSCSPWFDINGMKESNEWVFNKFQKNMSELMNPRRTGGMNNFFLEFSEKQVWNDTTQSHDIMFVTRRDPPAYLSITQCSPQMTYVDAQVSCISKGALGKTNCGVNAVRETLITTNPKNLTIFEPRTYRWPNSTLEMRPTTPSDLMHAFMDLVDDNKHGSGASGVVEWYLRDPLIAANDPGTQAYGTQAYANLGDVDIKVFEQRFSLLWNTLWKVSTQHATINGRGLTPSPYNDTSLHLNTTSTIVFPLPATYALDIPWIILYFVSVAIMFFAAVFSLIMHDRCHAPRILGYVSSQIRDSRYFHDREIQGNSAMDGTGMTRRVGHLKVMIADIKTDEDVGKIAFVPAHAESRVRRRRWYQ</sequence>
<evidence type="ECO:0000313" key="3">
    <source>
        <dbReference type="EMBL" id="RYO70595.1"/>
    </source>
</evidence>
<comment type="caution">
    <text evidence="3">The sequence shown here is derived from an EMBL/GenBank/DDBJ whole genome shotgun (WGS) entry which is preliminary data.</text>
</comment>
<gene>
    <name evidence="3" type="ORF">AA0113_g2904</name>
</gene>
<keyword evidence="2" id="KW-1133">Transmembrane helix</keyword>
<dbReference type="AlphaFoldDB" id="A0A4Q4SIW0"/>
<dbReference type="OrthoDB" id="3726939at2759"/>
<dbReference type="Proteomes" id="UP000293823">
    <property type="component" value="Unassembled WGS sequence"/>
</dbReference>
<evidence type="ECO:0000313" key="4">
    <source>
        <dbReference type="Proteomes" id="UP000293823"/>
    </source>
</evidence>
<feature type="compositionally biased region" description="Polar residues" evidence="1">
    <location>
        <begin position="56"/>
        <end position="65"/>
    </location>
</feature>
<feature type="compositionally biased region" description="Basic and acidic residues" evidence="1">
    <location>
        <begin position="41"/>
        <end position="55"/>
    </location>
</feature>
<evidence type="ECO:0000256" key="1">
    <source>
        <dbReference type="SAM" id="MobiDB-lite"/>
    </source>
</evidence>
<feature type="transmembrane region" description="Helical" evidence="2">
    <location>
        <begin position="200"/>
        <end position="228"/>
    </location>
</feature>
<dbReference type="EMBL" id="PEJP01000009">
    <property type="protein sequence ID" value="RYO70595.1"/>
    <property type="molecule type" value="Genomic_DNA"/>
</dbReference>
<proteinExistence type="predicted"/>